<comment type="caution">
    <text evidence="2">The sequence shown here is derived from an EMBL/GenBank/DDBJ whole genome shotgun (WGS) entry which is preliminary data.</text>
</comment>
<dbReference type="AlphaFoldDB" id="A0A9X0CY07"/>
<keyword evidence="1" id="KW-0812">Transmembrane</keyword>
<sequence length="179" mass="20018">MEAQIITTAMELTRRLFQSPESQEIILARMQQRFNNFLETEDGRGIVNDAMELARTVFTQVSFRNMINNFYHLAQQLATSPMGKFCIFVFCIAALITFIVYFLPESVVAQWVTSLFKMLADRLLGSCTMITEKIGEFFAGSPDWLAYVDLRAVAQWVTSLLTKLAAAAANSLGPAIAAN</sequence>
<organism evidence="2 3">
    <name type="scientific">Desmophyllum pertusum</name>
    <dbReference type="NCBI Taxonomy" id="174260"/>
    <lineage>
        <taxon>Eukaryota</taxon>
        <taxon>Metazoa</taxon>
        <taxon>Cnidaria</taxon>
        <taxon>Anthozoa</taxon>
        <taxon>Hexacorallia</taxon>
        <taxon>Scleractinia</taxon>
        <taxon>Caryophylliina</taxon>
        <taxon>Caryophylliidae</taxon>
        <taxon>Desmophyllum</taxon>
    </lineage>
</organism>
<accession>A0A9X0CY07</accession>
<dbReference type="Proteomes" id="UP001163046">
    <property type="component" value="Unassembled WGS sequence"/>
</dbReference>
<reference evidence="2" key="1">
    <citation type="submission" date="2023-01" db="EMBL/GenBank/DDBJ databases">
        <title>Genome assembly of the deep-sea coral Lophelia pertusa.</title>
        <authorList>
            <person name="Herrera S."/>
            <person name="Cordes E."/>
        </authorList>
    </citation>
    <scope>NUCLEOTIDE SEQUENCE</scope>
    <source>
        <strain evidence="2">USNM1676648</strain>
        <tissue evidence="2">Polyp</tissue>
    </source>
</reference>
<evidence type="ECO:0000313" key="3">
    <source>
        <dbReference type="Proteomes" id="UP001163046"/>
    </source>
</evidence>
<dbReference type="EMBL" id="MU826356">
    <property type="protein sequence ID" value="KAJ7379725.1"/>
    <property type="molecule type" value="Genomic_DNA"/>
</dbReference>
<feature type="transmembrane region" description="Helical" evidence="1">
    <location>
        <begin position="85"/>
        <end position="103"/>
    </location>
</feature>
<protein>
    <submittedName>
        <fullName evidence="2">Uncharacterized protein</fullName>
    </submittedName>
</protein>
<proteinExistence type="predicted"/>
<keyword evidence="3" id="KW-1185">Reference proteome</keyword>
<keyword evidence="1" id="KW-0472">Membrane</keyword>
<evidence type="ECO:0000256" key="1">
    <source>
        <dbReference type="SAM" id="Phobius"/>
    </source>
</evidence>
<evidence type="ECO:0000313" key="2">
    <source>
        <dbReference type="EMBL" id="KAJ7379725.1"/>
    </source>
</evidence>
<gene>
    <name evidence="2" type="ORF">OS493_014131</name>
</gene>
<name>A0A9X0CY07_9CNID</name>
<keyword evidence="1" id="KW-1133">Transmembrane helix</keyword>